<dbReference type="GO" id="GO:0005737">
    <property type="term" value="C:cytoplasm"/>
    <property type="evidence" value="ECO:0007669"/>
    <property type="project" value="TreeGrafter"/>
</dbReference>
<dbReference type="Gene3D" id="3.40.20.10">
    <property type="entry name" value="Severin"/>
    <property type="match status" value="2"/>
</dbReference>
<dbReference type="PANTHER" id="PTHR13759">
    <property type="entry name" value="TWINFILIN"/>
    <property type="match status" value="1"/>
</dbReference>
<evidence type="ECO:0000256" key="1">
    <source>
        <dbReference type="ARBA" id="ARBA00004245"/>
    </source>
</evidence>
<comment type="caution">
    <text evidence="9">The sequence shown here is derived from an EMBL/GenBank/DDBJ whole genome shotgun (WGS) entry which is preliminary data.</text>
</comment>
<dbReference type="SMART" id="SM00102">
    <property type="entry name" value="ADF"/>
    <property type="match status" value="1"/>
</dbReference>
<reference evidence="9" key="1">
    <citation type="journal article" date="2020" name="Mol. Plant Microbe Interact.">
        <title>Genome Sequence of the Biocontrol Agent Coniothyrium minitans strain Conio (IMI 134523).</title>
        <authorList>
            <person name="Patel D."/>
            <person name="Shittu T.A."/>
            <person name="Baroncelli R."/>
            <person name="Muthumeenakshi S."/>
            <person name="Osborne T.H."/>
            <person name="Janganan T.K."/>
            <person name="Sreenivasaprasad S."/>
        </authorList>
    </citation>
    <scope>NUCLEOTIDE SEQUENCE</scope>
    <source>
        <strain evidence="9">Conio</strain>
    </source>
</reference>
<dbReference type="Proteomes" id="UP000756921">
    <property type="component" value="Unassembled WGS sequence"/>
</dbReference>
<feature type="domain" description="ADF-H" evidence="8">
    <location>
        <begin position="181"/>
        <end position="302"/>
    </location>
</feature>
<organism evidence="9 10">
    <name type="scientific">Paraphaeosphaeria minitans</name>
    <dbReference type="NCBI Taxonomy" id="565426"/>
    <lineage>
        <taxon>Eukaryota</taxon>
        <taxon>Fungi</taxon>
        <taxon>Dikarya</taxon>
        <taxon>Ascomycota</taxon>
        <taxon>Pezizomycotina</taxon>
        <taxon>Dothideomycetes</taxon>
        <taxon>Pleosporomycetidae</taxon>
        <taxon>Pleosporales</taxon>
        <taxon>Massarineae</taxon>
        <taxon>Didymosphaeriaceae</taxon>
        <taxon>Paraphaeosphaeria</taxon>
    </lineage>
</organism>
<dbReference type="PANTHER" id="PTHR13759:SF1">
    <property type="entry name" value="TWINFILIN"/>
    <property type="match status" value="1"/>
</dbReference>
<gene>
    <name evidence="9" type="ORF">PMIN01_04993</name>
</gene>
<comment type="subunit">
    <text evidence="7">Interacts with G-actin; ADP-actin form.</text>
</comment>
<evidence type="ECO:0000259" key="8">
    <source>
        <dbReference type="SMART" id="SM00102"/>
    </source>
</evidence>
<accession>A0A9P6KSZ3</accession>
<dbReference type="InterPro" id="IPR002108">
    <property type="entry name" value="ADF-H"/>
</dbReference>
<keyword evidence="3" id="KW-0963">Cytoplasm</keyword>
<dbReference type="AlphaFoldDB" id="A0A9P6KSZ3"/>
<dbReference type="OrthoDB" id="10006997at2759"/>
<dbReference type="InterPro" id="IPR029006">
    <property type="entry name" value="ADF-H/Gelsolin-like_dom_sf"/>
</dbReference>
<dbReference type="GO" id="GO:0005884">
    <property type="term" value="C:actin filament"/>
    <property type="evidence" value="ECO:0007669"/>
    <property type="project" value="TreeGrafter"/>
</dbReference>
<dbReference type="Pfam" id="PF00241">
    <property type="entry name" value="Cofilin_ADF"/>
    <property type="match status" value="1"/>
</dbReference>
<name>A0A9P6KSZ3_9PLEO</name>
<evidence type="ECO:0000256" key="3">
    <source>
        <dbReference type="ARBA" id="ARBA00022490"/>
    </source>
</evidence>
<dbReference type="GO" id="GO:0051016">
    <property type="term" value="P:barbed-end actin filament capping"/>
    <property type="evidence" value="ECO:0007669"/>
    <property type="project" value="TreeGrafter"/>
</dbReference>
<evidence type="ECO:0000313" key="10">
    <source>
        <dbReference type="Proteomes" id="UP000756921"/>
    </source>
</evidence>
<evidence type="ECO:0000256" key="5">
    <source>
        <dbReference type="ARBA" id="ARBA00023203"/>
    </source>
</evidence>
<dbReference type="GO" id="GO:0003785">
    <property type="term" value="F:actin monomer binding"/>
    <property type="evidence" value="ECO:0007669"/>
    <property type="project" value="TreeGrafter"/>
</dbReference>
<keyword evidence="5" id="KW-0009">Actin-binding</keyword>
<evidence type="ECO:0000256" key="4">
    <source>
        <dbReference type="ARBA" id="ARBA00022737"/>
    </source>
</evidence>
<sequence length="319" mass="35809">MEISTKVTKAFAAFISNTSSFALPLVVIDETLQVLSPLWSPEDSGHTFQQALNQLDTVISTKTPLYLILRYKSSFVATTFVPYAANAELKMLLLDNRQILVEALGEQFFSSSIICKEIGEITDARSWEERSGKGQSWNGDHDEHADMYKREDATTGGVHDLGHKKNKCRLCDRRMKNNIDDAAVNALRSLAEGGDCVQSVNISTEILQLNVRANNLPSADVASRLPTDKPSFTFYRHSSSDCIYFVFCSPDSAHVKERMKHTMAIPGLINIIAKDNGVNVHQKLEIHVPEEMDFEPKDERIGKFRSMYLRNRFAGTESQ</sequence>
<keyword evidence="6" id="KW-0206">Cytoskeleton</keyword>
<protein>
    <submittedName>
        <fullName evidence="9">Cofilin/tropomyosin-type actin-binding protein</fullName>
    </submittedName>
</protein>
<comment type="similarity">
    <text evidence="2">Belongs to the actin-binding proteins ADF family. Twinfilin subfamily.</text>
</comment>
<evidence type="ECO:0000256" key="6">
    <source>
        <dbReference type="ARBA" id="ARBA00023212"/>
    </source>
</evidence>
<evidence type="ECO:0000256" key="7">
    <source>
        <dbReference type="ARBA" id="ARBA00038532"/>
    </source>
</evidence>
<dbReference type="SUPFAM" id="SSF55753">
    <property type="entry name" value="Actin depolymerizing proteins"/>
    <property type="match status" value="2"/>
</dbReference>
<dbReference type="EMBL" id="WJXW01000004">
    <property type="protein sequence ID" value="KAF9737214.1"/>
    <property type="molecule type" value="Genomic_DNA"/>
</dbReference>
<dbReference type="InterPro" id="IPR028458">
    <property type="entry name" value="Twinfilin"/>
</dbReference>
<keyword evidence="4" id="KW-0677">Repeat</keyword>
<evidence type="ECO:0000256" key="2">
    <source>
        <dbReference type="ARBA" id="ARBA00009557"/>
    </source>
</evidence>
<keyword evidence="10" id="KW-1185">Reference proteome</keyword>
<proteinExistence type="inferred from homology"/>
<dbReference type="GO" id="GO:0051015">
    <property type="term" value="F:actin filament binding"/>
    <property type="evidence" value="ECO:0007669"/>
    <property type="project" value="TreeGrafter"/>
</dbReference>
<dbReference type="GO" id="GO:0030042">
    <property type="term" value="P:actin filament depolymerization"/>
    <property type="evidence" value="ECO:0007669"/>
    <property type="project" value="TreeGrafter"/>
</dbReference>
<evidence type="ECO:0000313" key="9">
    <source>
        <dbReference type="EMBL" id="KAF9737214.1"/>
    </source>
</evidence>
<comment type="subcellular location">
    <subcellularLocation>
        <location evidence="1">Cytoplasm</location>
        <location evidence="1">Cytoskeleton</location>
    </subcellularLocation>
</comment>